<organism evidence="2 3">
    <name type="scientific">Succinivibrio dextrinosolvens</name>
    <dbReference type="NCBI Taxonomy" id="83771"/>
    <lineage>
        <taxon>Bacteria</taxon>
        <taxon>Pseudomonadati</taxon>
        <taxon>Pseudomonadota</taxon>
        <taxon>Gammaproteobacteria</taxon>
        <taxon>Aeromonadales</taxon>
        <taxon>Succinivibrionaceae</taxon>
        <taxon>Succinivibrio</taxon>
    </lineage>
</organism>
<dbReference type="Proteomes" id="UP000243374">
    <property type="component" value="Unassembled WGS sequence"/>
</dbReference>
<dbReference type="PROSITE" id="PS50943">
    <property type="entry name" value="HTH_CROC1"/>
    <property type="match status" value="1"/>
</dbReference>
<dbReference type="GO" id="GO:0003677">
    <property type="term" value="F:DNA binding"/>
    <property type="evidence" value="ECO:0007669"/>
    <property type="project" value="InterPro"/>
</dbReference>
<dbReference type="CDD" id="cd00093">
    <property type="entry name" value="HTH_XRE"/>
    <property type="match status" value="1"/>
</dbReference>
<dbReference type="SMART" id="SM00530">
    <property type="entry name" value="HTH_XRE"/>
    <property type="match status" value="1"/>
</dbReference>
<feature type="domain" description="HTH cro/C1-type" evidence="1">
    <location>
        <begin position="47"/>
        <end position="101"/>
    </location>
</feature>
<protein>
    <submittedName>
        <fullName evidence="2">Helix-turn-helix</fullName>
    </submittedName>
</protein>
<reference evidence="2 3" key="1">
    <citation type="submission" date="2016-10" db="EMBL/GenBank/DDBJ databases">
        <authorList>
            <person name="Varghese N."/>
            <person name="Submissions S."/>
        </authorList>
    </citation>
    <scope>NUCLEOTIDE SEQUENCE [LARGE SCALE GENOMIC DNA]</scope>
    <source>
        <strain evidence="2 3">22B</strain>
    </source>
</reference>
<dbReference type="InterPro" id="IPR010982">
    <property type="entry name" value="Lambda_DNA-bd_dom_sf"/>
</dbReference>
<dbReference type="Pfam" id="PF01381">
    <property type="entry name" value="HTH_3"/>
    <property type="match status" value="1"/>
</dbReference>
<evidence type="ECO:0000313" key="3">
    <source>
        <dbReference type="Proteomes" id="UP000243374"/>
    </source>
</evidence>
<dbReference type="SUPFAM" id="SSF51306">
    <property type="entry name" value="LexA/Signal peptidase"/>
    <property type="match status" value="1"/>
</dbReference>
<sequence length="295" mass="33861">MNFKDSELLLSKLSKLSPDNLRDDEQLLEDRYLFFMQKNLDAFKEQLRSIRKKHSKTQVEVAKYLGITQAAYSGVESGSIIPRIDFIKKLSDYYEEDPSVFLDFDKLDISGITESVPLFAYYDIESLSFEEFYSKLQELRNSARAGRKIIIDDPNHIPDIYFEVAASECIDFFYHVADDVMEPLVPKDSYVAFDIRSIKDVSLEEKLRITNNKIVLLSINNGPVMLRRVFFDGSIVTITDSNHRYPSRSFPIRNNEVIIKSVTDRISGDSSSNDSVITAEAITMYGIAKKVIREL</sequence>
<dbReference type="Gene3D" id="2.10.109.10">
    <property type="entry name" value="Umud Fragment, subunit A"/>
    <property type="match status" value="1"/>
</dbReference>
<evidence type="ECO:0000313" key="2">
    <source>
        <dbReference type="EMBL" id="SFK61508.1"/>
    </source>
</evidence>
<gene>
    <name evidence="2" type="ORF">SAMN04487865_11452</name>
</gene>
<dbReference type="SUPFAM" id="SSF47413">
    <property type="entry name" value="lambda repressor-like DNA-binding domains"/>
    <property type="match status" value="1"/>
</dbReference>
<dbReference type="RefSeq" id="WP_074842012.1">
    <property type="nucleotide sequence ID" value="NZ_CP047056.1"/>
</dbReference>
<keyword evidence="3" id="KW-1185">Reference proteome</keyword>
<dbReference type="InterPro" id="IPR036286">
    <property type="entry name" value="LexA/Signal_pep-like_sf"/>
</dbReference>
<dbReference type="Gene3D" id="1.10.260.40">
    <property type="entry name" value="lambda repressor-like DNA-binding domains"/>
    <property type="match status" value="1"/>
</dbReference>
<name>A0A662ZDL9_9GAMM</name>
<evidence type="ECO:0000259" key="1">
    <source>
        <dbReference type="PROSITE" id="PS50943"/>
    </source>
</evidence>
<proteinExistence type="predicted"/>
<dbReference type="InterPro" id="IPR001387">
    <property type="entry name" value="Cro/C1-type_HTH"/>
</dbReference>
<dbReference type="EMBL" id="FOSF01000145">
    <property type="protein sequence ID" value="SFK61508.1"/>
    <property type="molecule type" value="Genomic_DNA"/>
</dbReference>
<dbReference type="AlphaFoldDB" id="A0A662ZDL9"/>
<accession>A0A662ZDL9</accession>